<gene>
    <name evidence="1" type="ORF">O9H85_36120</name>
</gene>
<comment type="caution">
    <text evidence="1">The sequence shown here is derived from an EMBL/GenBank/DDBJ whole genome shotgun (WGS) entry which is preliminary data.</text>
</comment>
<dbReference type="Proteomes" id="UP001527882">
    <property type="component" value="Unassembled WGS sequence"/>
</dbReference>
<sequence>MPIDWSGIMRKTGIGFILVICLTLLNPLLPTLNAKMTIYSPQDMIKNSDHILIGIIKKRKYEENYREVTISVETVLKGVLTQKEIVLSRVYRKDIINLSGVRFEFPKKGSKVMLLLKNYPNIGLSLTYANSICLMNNNKVSLYEGTEFVGNWKTTDYEKTYQTFYDKAVVIY</sequence>
<accession>A0ABT4QLT8</accession>
<name>A0ABT4QLT8_9BACL</name>
<dbReference type="RefSeq" id="WP_269886184.1">
    <property type="nucleotide sequence ID" value="NZ_JAQAGZ010000046.1"/>
</dbReference>
<organism evidence="1 2">
    <name type="scientific">Paenibacillus gyeongsangnamensis</name>
    <dbReference type="NCBI Taxonomy" id="3388067"/>
    <lineage>
        <taxon>Bacteria</taxon>
        <taxon>Bacillati</taxon>
        <taxon>Bacillota</taxon>
        <taxon>Bacilli</taxon>
        <taxon>Bacillales</taxon>
        <taxon>Paenibacillaceae</taxon>
        <taxon>Paenibacillus</taxon>
    </lineage>
</organism>
<proteinExistence type="predicted"/>
<evidence type="ECO:0000313" key="1">
    <source>
        <dbReference type="EMBL" id="MCZ8517656.1"/>
    </source>
</evidence>
<protein>
    <submittedName>
        <fullName evidence="1">Uncharacterized protein</fullName>
    </submittedName>
</protein>
<evidence type="ECO:0000313" key="2">
    <source>
        <dbReference type="Proteomes" id="UP001527882"/>
    </source>
</evidence>
<reference evidence="1 2" key="1">
    <citation type="submission" date="2022-12" db="EMBL/GenBank/DDBJ databases">
        <title>Draft genome sequence of Paenibacillus sp. dW9.</title>
        <authorList>
            <person name="Choi E.-W."/>
            <person name="Kim D.-U."/>
        </authorList>
    </citation>
    <scope>NUCLEOTIDE SEQUENCE [LARGE SCALE GENOMIC DNA]</scope>
    <source>
        <strain evidence="2">dW9</strain>
    </source>
</reference>
<dbReference type="EMBL" id="JAQAGZ010000046">
    <property type="protein sequence ID" value="MCZ8517656.1"/>
    <property type="molecule type" value="Genomic_DNA"/>
</dbReference>
<keyword evidence="2" id="KW-1185">Reference proteome</keyword>